<keyword evidence="2" id="KW-0472">Membrane</keyword>
<reference evidence="4" key="1">
    <citation type="journal article" date="2019" name="Int. J. Syst. Evol. Microbiol.">
        <title>The Global Catalogue of Microorganisms (GCM) 10K type strain sequencing project: providing services to taxonomists for standard genome sequencing and annotation.</title>
        <authorList>
            <consortium name="The Broad Institute Genomics Platform"/>
            <consortium name="The Broad Institute Genome Sequencing Center for Infectious Disease"/>
            <person name="Wu L."/>
            <person name="Ma J."/>
        </authorList>
    </citation>
    <scope>NUCLEOTIDE SEQUENCE [LARGE SCALE GENOMIC DNA]</scope>
    <source>
        <strain evidence="4">JCM 3053</strain>
    </source>
</reference>
<dbReference type="Proteomes" id="UP001501474">
    <property type="component" value="Unassembled WGS sequence"/>
</dbReference>
<feature type="transmembrane region" description="Helical" evidence="2">
    <location>
        <begin position="31"/>
        <end position="53"/>
    </location>
</feature>
<feature type="region of interest" description="Disordered" evidence="1">
    <location>
        <begin position="88"/>
        <end position="124"/>
    </location>
</feature>
<dbReference type="EMBL" id="BAAART010000055">
    <property type="protein sequence ID" value="GAA2231178.1"/>
    <property type="molecule type" value="Genomic_DNA"/>
</dbReference>
<name>A0ABP5QFB6_9ACTN</name>
<feature type="compositionally biased region" description="Gly residues" evidence="1">
    <location>
        <begin position="109"/>
        <end position="124"/>
    </location>
</feature>
<keyword evidence="2" id="KW-0812">Transmembrane</keyword>
<organism evidence="3 4">
    <name type="scientific">Streptomyces indiaensis</name>
    <dbReference type="NCBI Taxonomy" id="284033"/>
    <lineage>
        <taxon>Bacteria</taxon>
        <taxon>Bacillati</taxon>
        <taxon>Actinomycetota</taxon>
        <taxon>Actinomycetes</taxon>
        <taxon>Kitasatosporales</taxon>
        <taxon>Streptomycetaceae</taxon>
        <taxon>Streptomyces</taxon>
    </lineage>
</organism>
<protein>
    <submittedName>
        <fullName evidence="3">Uncharacterized protein</fullName>
    </submittedName>
</protein>
<evidence type="ECO:0000313" key="4">
    <source>
        <dbReference type="Proteomes" id="UP001501474"/>
    </source>
</evidence>
<keyword evidence="4" id="KW-1185">Reference proteome</keyword>
<comment type="caution">
    <text evidence="3">The sequence shown here is derived from an EMBL/GenBank/DDBJ whole genome shotgun (WGS) entry which is preliminary data.</text>
</comment>
<feature type="compositionally biased region" description="Basic and acidic residues" evidence="1">
    <location>
        <begin position="88"/>
        <end position="101"/>
    </location>
</feature>
<evidence type="ECO:0000256" key="1">
    <source>
        <dbReference type="SAM" id="MobiDB-lite"/>
    </source>
</evidence>
<feature type="transmembrane region" description="Helical" evidence="2">
    <location>
        <begin position="65"/>
        <end position="85"/>
    </location>
</feature>
<evidence type="ECO:0000256" key="2">
    <source>
        <dbReference type="SAM" id="Phobius"/>
    </source>
</evidence>
<evidence type="ECO:0000313" key="3">
    <source>
        <dbReference type="EMBL" id="GAA2231178.1"/>
    </source>
</evidence>
<proteinExistence type="predicted"/>
<accession>A0ABP5QFB6</accession>
<gene>
    <name evidence="3" type="ORF">GCM10010104_26230</name>
</gene>
<sequence length="124" mass="13404">MQTLGGCAKPRYRGKADREREAMRMPVGERIFVVLVFAPESGFLASWFTALLFEGPMDRRPTESLLWTVGLSVFAFVACLVWYLTGRSDGDRSARRSRGEAENSWVAEEGGGSCGGSSCGGGGD</sequence>
<keyword evidence="2" id="KW-1133">Transmembrane helix</keyword>